<dbReference type="Proteomes" id="UP000789901">
    <property type="component" value="Unassembled WGS sequence"/>
</dbReference>
<protein>
    <submittedName>
        <fullName evidence="2">26027_t:CDS:1</fullName>
    </submittedName>
</protein>
<name>A0ABN7XC74_GIGMA</name>
<accession>A0ABN7XC74</accession>
<feature type="compositionally biased region" description="Polar residues" evidence="1">
    <location>
        <begin position="71"/>
        <end position="81"/>
    </location>
</feature>
<evidence type="ECO:0000256" key="1">
    <source>
        <dbReference type="SAM" id="MobiDB-lite"/>
    </source>
</evidence>
<evidence type="ECO:0000313" key="3">
    <source>
        <dbReference type="Proteomes" id="UP000789901"/>
    </source>
</evidence>
<organism evidence="2 3">
    <name type="scientific">Gigaspora margarita</name>
    <dbReference type="NCBI Taxonomy" id="4874"/>
    <lineage>
        <taxon>Eukaryota</taxon>
        <taxon>Fungi</taxon>
        <taxon>Fungi incertae sedis</taxon>
        <taxon>Mucoromycota</taxon>
        <taxon>Glomeromycotina</taxon>
        <taxon>Glomeromycetes</taxon>
        <taxon>Diversisporales</taxon>
        <taxon>Gigasporaceae</taxon>
        <taxon>Gigaspora</taxon>
    </lineage>
</organism>
<proteinExistence type="predicted"/>
<reference evidence="2 3" key="1">
    <citation type="submission" date="2021-06" db="EMBL/GenBank/DDBJ databases">
        <authorList>
            <person name="Kallberg Y."/>
            <person name="Tangrot J."/>
            <person name="Rosling A."/>
        </authorList>
    </citation>
    <scope>NUCLEOTIDE SEQUENCE [LARGE SCALE GENOMIC DNA]</scope>
    <source>
        <strain evidence="2 3">120-4 pot B 10/14</strain>
    </source>
</reference>
<sequence>SYDFNESSTSLSLQKSTCSKLMAAYKNISEEANKNPEASATTNLTDLNITHNQDELEINQSNEKNDECEKNTNYSHNKGNN</sequence>
<gene>
    <name evidence="2" type="ORF">GMARGA_LOCUS41046</name>
</gene>
<feature type="region of interest" description="Disordered" evidence="1">
    <location>
        <begin position="58"/>
        <end position="81"/>
    </location>
</feature>
<feature type="non-terminal residue" evidence="2">
    <location>
        <position position="81"/>
    </location>
</feature>
<keyword evidence="3" id="KW-1185">Reference proteome</keyword>
<evidence type="ECO:0000313" key="2">
    <source>
        <dbReference type="EMBL" id="CAG8852063.1"/>
    </source>
</evidence>
<feature type="non-terminal residue" evidence="2">
    <location>
        <position position="1"/>
    </location>
</feature>
<dbReference type="EMBL" id="CAJVQB010109532">
    <property type="protein sequence ID" value="CAG8852063.1"/>
    <property type="molecule type" value="Genomic_DNA"/>
</dbReference>
<comment type="caution">
    <text evidence="2">The sequence shown here is derived from an EMBL/GenBank/DDBJ whole genome shotgun (WGS) entry which is preliminary data.</text>
</comment>